<dbReference type="Pfam" id="PF00497">
    <property type="entry name" value="SBP_bac_3"/>
    <property type="match status" value="1"/>
</dbReference>
<name>A0AAX0SBD4_9BACI</name>
<gene>
    <name evidence="6" type="ORF">CN689_01930</name>
    <name evidence="5" type="ORF">DTO10_23875</name>
</gene>
<dbReference type="Gene3D" id="3.40.190.10">
    <property type="entry name" value="Periplasmic binding protein-like II"/>
    <property type="match status" value="2"/>
</dbReference>
<dbReference type="SUPFAM" id="SSF53850">
    <property type="entry name" value="Periplasmic binding protein-like II"/>
    <property type="match status" value="1"/>
</dbReference>
<sequence length="291" mass="32512">MKNKKFFNVVATGLALVTLLTGCGSSTSSGKEANTNEGSSDTEVKKVKIAYDQASKPMSWLDEKGNPTGYDVEVMKLVDELLPEYEFEYIGTSSDDLLVGIEQGKYQAGVKNAFWTQERTEKFIFPKEFLGLSSAGLVLKKENEKIKNLKDFASAGFSLAPIAANNAQYTIVDEYNKANKDNKVKLKAGDAFTVDVVQWVNEGRVDGGIAIEGAFKKQVAEDGPYHNLKNDLVYNEFAVIKTWPLFNKKEQEFADAYDVAIKKLKEEKKTNQLSTEFYGRDLFEVLETVKR</sequence>
<evidence type="ECO:0000313" key="8">
    <source>
        <dbReference type="Proteomes" id="UP000260457"/>
    </source>
</evidence>
<organism evidence="6 7">
    <name type="scientific">Peribacillus butanolivorans</name>
    <dbReference type="NCBI Taxonomy" id="421767"/>
    <lineage>
        <taxon>Bacteria</taxon>
        <taxon>Bacillati</taxon>
        <taxon>Bacillota</taxon>
        <taxon>Bacilli</taxon>
        <taxon>Bacillales</taxon>
        <taxon>Bacillaceae</taxon>
        <taxon>Peribacillus</taxon>
    </lineage>
</organism>
<dbReference type="Proteomes" id="UP000220106">
    <property type="component" value="Unassembled WGS sequence"/>
</dbReference>
<dbReference type="Proteomes" id="UP000260457">
    <property type="component" value="Chromosome"/>
</dbReference>
<dbReference type="SMART" id="SM00062">
    <property type="entry name" value="PBPb"/>
    <property type="match status" value="1"/>
</dbReference>
<proteinExistence type="predicted"/>
<evidence type="ECO:0000256" key="3">
    <source>
        <dbReference type="ARBA" id="ARBA00023288"/>
    </source>
</evidence>
<evidence type="ECO:0000313" key="5">
    <source>
        <dbReference type="EMBL" id="AXN41112.1"/>
    </source>
</evidence>
<keyword evidence="2" id="KW-0564">Palmitate</keyword>
<dbReference type="EMBL" id="CP030926">
    <property type="protein sequence ID" value="AXN41112.1"/>
    <property type="molecule type" value="Genomic_DNA"/>
</dbReference>
<evidence type="ECO:0000256" key="1">
    <source>
        <dbReference type="ARBA" id="ARBA00022729"/>
    </source>
</evidence>
<reference evidence="6 7" key="1">
    <citation type="submission" date="2017-09" db="EMBL/GenBank/DDBJ databases">
        <title>Large-scale bioinformatics analysis of Bacillus genomes uncovers conserved roles of natural products in bacterial physiology.</title>
        <authorList>
            <consortium name="Agbiome Team Llc"/>
            <person name="Bleich R.M."/>
            <person name="Kirk G.J."/>
            <person name="Santa Maria K.C."/>
            <person name="Allen S.E."/>
            <person name="Farag S."/>
            <person name="Shank E.A."/>
            <person name="Bowers A."/>
        </authorList>
    </citation>
    <scope>NUCLEOTIDE SEQUENCE [LARGE SCALE GENOMIC DNA]</scope>
    <source>
        <strain evidence="6 7">AFS003229</strain>
    </source>
</reference>
<evidence type="ECO:0000259" key="4">
    <source>
        <dbReference type="SMART" id="SM00062"/>
    </source>
</evidence>
<reference evidence="5 8" key="2">
    <citation type="submission" date="2018-07" db="EMBL/GenBank/DDBJ databases">
        <title>The molecular basis for the intramolecular migration of carboxyl group in the catabolism of para-hydroxybenzoate via gentisate.</title>
        <authorList>
            <person name="Zhao H."/>
            <person name="Xu Y."/>
            <person name="Lin S."/>
            <person name="Spain J.C."/>
            <person name="Zhou N.-Y."/>
        </authorList>
    </citation>
    <scope>NUCLEOTIDE SEQUENCE [LARGE SCALE GENOMIC DNA]</scope>
    <source>
        <strain evidence="5 8">PHB-7a</strain>
    </source>
</reference>
<dbReference type="InterPro" id="IPR001638">
    <property type="entry name" value="Solute-binding_3/MltF_N"/>
</dbReference>
<accession>A0AAX0SBD4</accession>
<dbReference type="RefSeq" id="WP_098174666.1">
    <property type="nucleotide sequence ID" value="NZ_CP030926.1"/>
</dbReference>
<dbReference type="PANTHER" id="PTHR35936">
    <property type="entry name" value="MEMBRANE-BOUND LYTIC MUREIN TRANSGLYCOSYLASE F"/>
    <property type="match status" value="1"/>
</dbReference>
<dbReference type="PANTHER" id="PTHR35936:SF19">
    <property type="entry name" value="AMINO-ACID-BINDING PROTEIN YXEM-RELATED"/>
    <property type="match status" value="1"/>
</dbReference>
<evidence type="ECO:0000313" key="7">
    <source>
        <dbReference type="Proteomes" id="UP000220106"/>
    </source>
</evidence>
<keyword evidence="8" id="KW-1185">Reference proteome</keyword>
<protein>
    <submittedName>
        <fullName evidence="6">Amino acid ABC transporter substrate-binding protein</fullName>
    </submittedName>
</protein>
<dbReference type="AlphaFoldDB" id="A0AAX0SBD4"/>
<dbReference type="KEGG" id="pbut:DTO10_23875"/>
<evidence type="ECO:0000256" key="2">
    <source>
        <dbReference type="ARBA" id="ARBA00023139"/>
    </source>
</evidence>
<evidence type="ECO:0000313" key="6">
    <source>
        <dbReference type="EMBL" id="PEJ37678.1"/>
    </source>
</evidence>
<keyword evidence="1" id="KW-0732">Signal</keyword>
<keyword evidence="3" id="KW-0449">Lipoprotein</keyword>
<dbReference type="PROSITE" id="PS51257">
    <property type="entry name" value="PROKAR_LIPOPROTEIN"/>
    <property type="match status" value="1"/>
</dbReference>
<dbReference type="EMBL" id="NUEQ01000004">
    <property type="protein sequence ID" value="PEJ37678.1"/>
    <property type="molecule type" value="Genomic_DNA"/>
</dbReference>
<feature type="domain" description="Solute-binding protein family 3/N-terminal" evidence="4">
    <location>
        <begin position="46"/>
        <end position="281"/>
    </location>
</feature>